<accession>A0A518CMV7</accession>
<feature type="binding site" evidence="7">
    <location>
        <position position="113"/>
    </location>
    <ligand>
        <name>S-adenosyl-L-methionine</name>
        <dbReference type="ChEBI" id="CHEBI:59789"/>
    </ligand>
</feature>
<dbReference type="PANTHER" id="PTHR23417">
    <property type="entry name" value="3-DEOXY-D-MANNO-OCTULOSONIC-ACID TRANSFERASE/TRNA GUANINE-N 7 - -METHYLTRANSFERASE"/>
    <property type="match status" value="1"/>
</dbReference>
<keyword evidence="5 7" id="KW-0949">S-adenosyl-L-methionine</keyword>
<dbReference type="Proteomes" id="UP000317178">
    <property type="component" value="Chromosome"/>
</dbReference>
<comment type="pathway">
    <text evidence="7">tRNA modification; N(7)-methylguanine-tRNA biosynthesis.</text>
</comment>
<dbReference type="OrthoDB" id="9802090at2"/>
<dbReference type="Gene3D" id="3.40.50.150">
    <property type="entry name" value="Vaccinia Virus protein VP39"/>
    <property type="match status" value="1"/>
</dbReference>
<feature type="binding site" evidence="7">
    <location>
        <begin position="186"/>
        <end position="189"/>
    </location>
    <ligand>
        <name>substrate</name>
    </ligand>
</feature>
<name>A0A518CMV7_9PLAN</name>
<dbReference type="InterPro" id="IPR055361">
    <property type="entry name" value="tRNA_methyltr_TrmB_bact"/>
</dbReference>
<dbReference type="KEGG" id="plon:Pla110_22740"/>
<dbReference type="RefSeq" id="WP_144995810.1">
    <property type="nucleotide sequence ID" value="NZ_CP036281.1"/>
</dbReference>
<dbReference type="NCBIfam" id="TIGR00091">
    <property type="entry name" value="tRNA (guanosine(46)-N7)-methyltransferase TrmB"/>
    <property type="match status" value="1"/>
</dbReference>
<dbReference type="SUPFAM" id="SSF53335">
    <property type="entry name" value="S-adenosyl-L-methionine-dependent methyltransferases"/>
    <property type="match status" value="1"/>
</dbReference>
<feature type="binding site" evidence="7">
    <location>
        <position position="117"/>
    </location>
    <ligand>
        <name>substrate</name>
    </ligand>
</feature>
<feature type="binding site" evidence="7">
    <location>
        <position position="149"/>
    </location>
    <ligand>
        <name>substrate</name>
    </ligand>
</feature>
<gene>
    <name evidence="8" type="primary">trmB_1</name>
    <name evidence="7" type="synonym">trmB</name>
    <name evidence="8" type="ORF">Pla110_22740</name>
</gene>
<dbReference type="EC" id="2.1.1.33" evidence="7"/>
<organism evidence="8 9">
    <name type="scientific">Polystyrenella longa</name>
    <dbReference type="NCBI Taxonomy" id="2528007"/>
    <lineage>
        <taxon>Bacteria</taxon>
        <taxon>Pseudomonadati</taxon>
        <taxon>Planctomycetota</taxon>
        <taxon>Planctomycetia</taxon>
        <taxon>Planctomycetales</taxon>
        <taxon>Planctomycetaceae</taxon>
        <taxon>Polystyrenella</taxon>
    </lineage>
</organism>
<keyword evidence="3 7" id="KW-0489">Methyltransferase</keyword>
<keyword evidence="9" id="KW-1185">Reference proteome</keyword>
<dbReference type="AlphaFoldDB" id="A0A518CMV7"/>
<dbReference type="Pfam" id="PF02390">
    <property type="entry name" value="Methyltransf_4"/>
    <property type="match status" value="1"/>
</dbReference>
<dbReference type="GO" id="GO:0008176">
    <property type="term" value="F:tRNA (guanine(46)-N7)-methyltransferase activity"/>
    <property type="evidence" value="ECO:0007669"/>
    <property type="project" value="UniProtKB-UniRule"/>
</dbReference>
<comment type="caution">
    <text evidence="7">Lacks conserved residue(s) required for the propagation of feature annotation.</text>
</comment>
<evidence type="ECO:0000256" key="6">
    <source>
        <dbReference type="ARBA" id="ARBA00022694"/>
    </source>
</evidence>
<dbReference type="InterPro" id="IPR003358">
    <property type="entry name" value="tRNA_(Gua-N-7)_MeTrfase_Trmb"/>
</dbReference>
<comment type="function">
    <text evidence="2 7">Catalyzes the formation of N(7)-methylguanine at position 46 (m7G46) in tRNA.</text>
</comment>
<evidence type="ECO:0000256" key="4">
    <source>
        <dbReference type="ARBA" id="ARBA00022679"/>
    </source>
</evidence>
<evidence type="ECO:0000313" key="8">
    <source>
        <dbReference type="EMBL" id="QDU80543.1"/>
    </source>
</evidence>
<evidence type="ECO:0000256" key="1">
    <source>
        <dbReference type="ARBA" id="ARBA00000142"/>
    </source>
</evidence>
<dbReference type="HAMAP" id="MF_01057">
    <property type="entry name" value="tRNA_methyltr_TrmB"/>
    <property type="match status" value="1"/>
</dbReference>
<dbReference type="PROSITE" id="PS51625">
    <property type="entry name" value="SAM_MT_TRMB"/>
    <property type="match status" value="1"/>
</dbReference>
<dbReference type="EMBL" id="CP036281">
    <property type="protein sequence ID" value="QDU80543.1"/>
    <property type="molecule type" value="Genomic_DNA"/>
</dbReference>
<dbReference type="InterPro" id="IPR029063">
    <property type="entry name" value="SAM-dependent_MTases_sf"/>
</dbReference>
<protein>
    <recommendedName>
        <fullName evidence="7">tRNA (guanine-N(7)-)-methyltransferase</fullName>
        <ecNumber evidence="7">2.1.1.33</ecNumber>
    </recommendedName>
    <alternativeName>
        <fullName evidence="7">tRNA (guanine(46)-N(7))-methyltransferase</fullName>
    </alternativeName>
    <alternativeName>
        <fullName evidence="7">tRNA(m7G46)-methyltransferase</fullName>
    </alternativeName>
</protein>
<feature type="binding site" evidence="7">
    <location>
        <position position="63"/>
    </location>
    <ligand>
        <name>S-adenosyl-L-methionine</name>
        <dbReference type="ChEBI" id="CHEBI:59789"/>
    </ligand>
</feature>
<evidence type="ECO:0000256" key="2">
    <source>
        <dbReference type="ARBA" id="ARBA00003015"/>
    </source>
</evidence>
<evidence type="ECO:0000256" key="5">
    <source>
        <dbReference type="ARBA" id="ARBA00022691"/>
    </source>
</evidence>
<comment type="catalytic activity">
    <reaction evidence="1 7">
        <text>guanosine(46) in tRNA + S-adenosyl-L-methionine = N(7)-methylguanosine(46) in tRNA + S-adenosyl-L-homocysteine</text>
        <dbReference type="Rhea" id="RHEA:42708"/>
        <dbReference type="Rhea" id="RHEA-COMP:10188"/>
        <dbReference type="Rhea" id="RHEA-COMP:10189"/>
        <dbReference type="ChEBI" id="CHEBI:57856"/>
        <dbReference type="ChEBI" id="CHEBI:59789"/>
        <dbReference type="ChEBI" id="CHEBI:74269"/>
        <dbReference type="ChEBI" id="CHEBI:74480"/>
        <dbReference type="EC" id="2.1.1.33"/>
    </reaction>
</comment>
<sequence length="209" mass="24734">MSRSVIHDLKPHFLAIDELPEQLDWQEYFGNDQPVELDIGCGRGLFVFRATEENPDRNYVGVELDFKKGRHGALRLNKLNRPNGRIWGGDANRVLDKIVRPHSIAAVHVYFPDPWWKTRHRRRRIFTNEFVNRVVNVLEPEGYLHFWTDVAPYWEVASALMTHDARFVFCGTPEEKEPEHDMDYRTSFERKKRKIGSTIHRGLWRLKPE</sequence>
<proteinExistence type="inferred from homology"/>
<evidence type="ECO:0000256" key="7">
    <source>
        <dbReference type="HAMAP-Rule" id="MF_01057"/>
    </source>
</evidence>
<dbReference type="CDD" id="cd02440">
    <property type="entry name" value="AdoMet_MTases"/>
    <property type="match status" value="1"/>
</dbReference>
<reference evidence="8 9" key="1">
    <citation type="submission" date="2019-02" db="EMBL/GenBank/DDBJ databases">
        <title>Deep-cultivation of Planctomycetes and their phenomic and genomic characterization uncovers novel biology.</title>
        <authorList>
            <person name="Wiegand S."/>
            <person name="Jogler M."/>
            <person name="Boedeker C."/>
            <person name="Pinto D."/>
            <person name="Vollmers J."/>
            <person name="Rivas-Marin E."/>
            <person name="Kohn T."/>
            <person name="Peeters S.H."/>
            <person name="Heuer A."/>
            <person name="Rast P."/>
            <person name="Oberbeckmann S."/>
            <person name="Bunk B."/>
            <person name="Jeske O."/>
            <person name="Meyerdierks A."/>
            <person name="Storesund J.E."/>
            <person name="Kallscheuer N."/>
            <person name="Luecker S."/>
            <person name="Lage O.M."/>
            <person name="Pohl T."/>
            <person name="Merkel B.J."/>
            <person name="Hornburger P."/>
            <person name="Mueller R.-W."/>
            <person name="Bruemmer F."/>
            <person name="Labrenz M."/>
            <person name="Spormann A.M."/>
            <person name="Op den Camp H."/>
            <person name="Overmann J."/>
            <person name="Amann R."/>
            <person name="Jetten M.S.M."/>
            <person name="Mascher T."/>
            <person name="Medema M.H."/>
            <person name="Devos D.P."/>
            <person name="Kaster A.-K."/>
            <person name="Ovreas L."/>
            <person name="Rohde M."/>
            <person name="Galperin M.Y."/>
            <person name="Jogler C."/>
        </authorList>
    </citation>
    <scope>NUCLEOTIDE SEQUENCE [LARGE SCALE GENOMIC DNA]</scope>
    <source>
        <strain evidence="8 9">Pla110</strain>
    </source>
</reference>
<feature type="binding site" evidence="7">
    <location>
        <position position="38"/>
    </location>
    <ligand>
        <name>S-adenosyl-L-methionine</name>
        <dbReference type="ChEBI" id="CHEBI:59789"/>
    </ligand>
</feature>
<keyword evidence="6 7" id="KW-0819">tRNA processing</keyword>
<feature type="binding site" evidence="7">
    <location>
        <position position="90"/>
    </location>
    <ligand>
        <name>S-adenosyl-L-methionine</name>
        <dbReference type="ChEBI" id="CHEBI:59789"/>
    </ligand>
</feature>
<dbReference type="UniPathway" id="UPA00989"/>
<keyword evidence="4 7" id="KW-0808">Transferase</keyword>
<comment type="similarity">
    <text evidence="7">Belongs to the class I-like SAM-binding methyltransferase superfamily. TrmB family.</text>
</comment>
<evidence type="ECO:0000313" key="9">
    <source>
        <dbReference type="Proteomes" id="UP000317178"/>
    </source>
</evidence>
<evidence type="ECO:0000256" key="3">
    <source>
        <dbReference type="ARBA" id="ARBA00022603"/>
    </source>
</evidence>
<dbReference type="GO" id="GO:0043527">
    <property type="term" value="C:tRNA methyltransferase complex"/>
    <property type="evidence" value="ECO:0007669"/>
    <property type="project" value="TreeGrafter"/>
</dbReference>
<dbReference type="PANTHER" id="PTHR23417:SF14">
    <property type="entry name" value="PENTACOTRIPEPTIDE-REPEAT REGION OF PRORP DOMAIN-CONTAINING PROTEIN"/>
    <property type="match status" value="1"/>
</dbReference>